<dbReference type="InterPro" id="IPR006176">
    <property type="entry name" value="3-OHacyl-CoA_DH_NAD-bd"/>
</dbReference>
<accession>A0ABM7GH41</accession>
<dbReference type="Proteomes" id="UP000289555">
    <property type="component" value="Chromosome"/>
</dbReference>
<keyword evidence="3" id="KW-1185">Reference proteome</keyword>
<dbReference type="InterPro" id="IPR036291">
    <property type="entry name" value="NAD(P)-bd_dom_sf"/>
</dbReference>
<proteinExistence type="predicted"/>
<name>A0ABM7GH41_9GAMM</name>
<dbReference type="Gene3D" id="3.40.50.720">
    <property type="entry name" value="NAD(P)-binding Rossmann-like Domain"/>
    <property type="match status" value="1"/>
</dbReference>
<reference evidence="3" key="1">
    <citation type="journal article" date="2019" name="Microbiol. Resour. Announc.">
        <title>Complete Genome Sequence of Halomonas olivaria, a Moderately Halophilic Bacterium Isolated from Olive Processing Effluents, Obtained by Nanopore Sequencing.</title>
        <authorList>
            <person name="Nagata S."/>
            <person name="Ii K.M."/>
            <person name="Tsukimi T."/>
            <person name="Miura M.C."/>
            <person name="Galipon J."/>
            <person name="Arakawa K."/>
        </authorList>
    </citation>
    <scope>NUCLEOTIDE SEQUENCE [LARGE SCALE GENOMIC DNA]</scope>
    <source>
        <strain evidence="3">TYRC17</strain>
    </source>
</reference>
<gene>
    <name evidence="2" type="ORF">HORIV_23160</name>
</gene>
<evidence type="ECO:0000313" key="3">
    <source>
        <dbReference type="Proteomes" id="UP000289555"/>
    </source>
</evidence>
<sequence>MSRLAVIGTGVIGNGWIARALAQGWDVVAFDPDPQAPARNRLSTTPGPR</sequence>
<dbReference type="SUPFAM" id="SSF51735">
    <property type="entry name" value="NAD(P)-binding Rossmann-fold domains"/>
    <property type="match status" value="1"/>
</dbReference>
<feature type="domain" description="3-hydroxyacyl-CoA dehydrogenase NAD binding" evidence="1">
    <location>
        <begin position="4"/>
        <end position="40"/>
    </location>
</feature>
<dbReference type="EMBL" id="AP019416">
    <property type="protein sequence ID" value="BBI49895.1"/>
    <property type="molecule type" value="Genomic_DNA"/>
</dbReference>
<protein>
    <recommendedName>
        <fullName evidence="1">3-hydroxyacyl-CoA dehydrogenase NAD binding domain-containing protein</fullName>
    </recommendedName>
</protein>
<organism evidence="2 3">
    <name type="scientific">Vreelandella olivaria</name>
    <dbReference type="NCBI Taxonomy" id="390919"/>
    <lineage>
        <taxon>Bacteria</taxon>
        <taxon>Pseudomonadati</taxon>
        <taxon>Pseudomonadota</taxon>
        <taxon>Gammaproteobacteria</taxon>
        <taxon>Oceanospirillales</taxon>
        <taxon>Halomonadaceae</taxon>
        <taxon>Vreelandella</taxon>
    </lineage>
</organism>
<dbReference type="Pfam" id="PF02737">
    <property type="entry name" value="3HCDH_N"/>
    <property type="match status" value="1"/>
</dbReference>
<evidence type="ECO:0000259" key="1">
    <source>
        <dbReference type="Pfam" id="PF02737"/>
    </source>
</evidence>
<evidence type="ECO:0000313" key="2">
    <source>
        <dbReference type="EMBL" id="BBI49895.1"/>
    </source>
</evidence>